<accession>A0AAW2XM04</accession>
<evidence type="ECO:0000313" key="2">
    <source>
        <dbReference type="EMBL" id="KAL0453917.1"/>
    </source>
</evidence>
<dbReference type="Pfam" id="PF12776">
    <property type="entry name" value="Myb_DNA-bind_3"/>
    <property type="match status" value="1"/>
</dbReference>
<protein>
    <recommendedName>
        <fullName evidence="1">Myb/SANT-like domain-containing protein</fullName>
    </recommendedName>
</protein>
<name>A0AAW2XM04_9LAMI</name>
<proteinExistence type="predicted"/>
<reference evidence="2" key="1">
    <citation type="submission" date="2020-06" db="EMBL/GenBank/DDBJ databases">
        <authorList>
            <person name="Li T."/>
            <person name="Hu X."/>
            <person name="Zhang T."/>
            <person name="Song X."/>
            <person name="Zhang H."/>
            <person name="Dai N."/>
            <person name="Sheng W."/>
            <person name="Hou X."/>
            <person name="Wei L."/>
        </authorList>
    </citation>
    <scope>NUCLEOTIDE SEQUENCE</scope>
    <source>
        <strain evidence="2">KEN1</strain>
        <tissue evidence="2">Leaf</tissue>
    </source>
</reference>
<reference evidence="2" key="2">
    <citation type="journal article" date="2024" name="Plant">
        <title>Genomic evolution and insights into agronomic trait innovations of Sesamum species.</title>
        <authorList>
            <person name="Miao H."/>
            <person name="Wang L."/>
            <person name="Qu L."/>
            <person name="Liu H."/>
            <person name="Sun Y."/>
            <person name="Le M."/>
            <person name="Wang Q."/>
            <person name="Wei S."/>
            <person name="Zheng Y."/>
            <person name="Lin W."/>
            <person name="Duan Y."/>
            <person name="Cao H."/>
            <person name="Xiong S."/>
            <person name="Wang X."/>
            <person name="Wei L."/>
            <person name="Li C."/>
            <person name="Ma Q."/>
            <person name="Ju M."/>
            <person name="Zhao R."/>
            <person name="Li G."/>
            <person name="Mu C."/>
            <person name="Tian Q."/>
            <person name="Mei H."/>
            <person name="Zhang T."/>
            <person name="Gao T."/>
            <person name="Zhang H."/>
        </authorList>
    </citation>
    <scope>NUCLEOTIDE SEQUENCE</scope>
    <source>
        <strain evidence="2">KEN1</strain>
    </source>
</reference>
<evidence type="ECO:0000259" key="1">
    <source>
        <dbReference type="Pfam" id="PF12776"/>
    </source>
</evidence>
<dbReference type="PANTHER" id="PTHR46250">
    <property type="entry name" value="MYB/SANT-LIKE DNA-BINDING DOMAIN PROTEIN-RELATED"/>
    <property type="match status" value="1"/>
</dbReference>
<organism evidence="2">
    <name type="scientific">Sesamum latifolium</name>
    <dbReference type="NCBI Taxonomy" id="2727402"/>
    <lineage>
        <taxon>Eukaryota</taxon>
        <taxon>Viridiplantae</taxon>
        <taxon>Streptophyta</taxon>
        <taxon>Embryophyta</taxon>
        <taxon>Tracheophyta</taxon>
        <taxon>Spermatophyta</taxon>
        <taxon>Magnoliopsida</taxon>
        <taxon>eudicotyledons</taxon>
        <taxon>Gunneridae</taxon>
        <taxon>Pentapetalae</taxon>
        <taxon>asterids</taxon>
        <taxon>lamiids</taxon>
        <taxon>Lamiales</taxon>
        <taxon>Pedaliaceae</taxon>
        <taxon>Sesamum</taxon>
    </lineage>
</organism>
<dbReference type="AlphaFoldDB" id="A0AAW2XM04"/>
<comment type="caution">
    <text evidence="2">The sequence shown here is derived from an EMBL/GenBank/DDBJ whole genome shotgun (WGS) entry which is preliminary data.</text>
</comment>
<dbReference type="PANTHER" id="PTHR46250:SF17">
    <property type="entry name" value="MYB_SANT-LIKE DOMAIN-CONTAINING PROTEIN"/>
    <property type="match status" value="1"/>
</dbReference>
<feature type="domain" description="Myb/SANT-like" evidence="1">
    <location>
        <begin position="4"/>
        <end position="100"/>
    </location>
</feature>
<sequence>MKYEEDAKLVEALLDMVNAGAYKAENGFKPGYLNYVEEKMQVSLPNSGLKAKPHIESRIKTLRRDFNIVYDMLNGLNTSGFGFDPIKKCVTAEKAVWEAYLQRYKEKKLTNNDVETTIENGLEDLDASMSFSPLQSPRTEGIQKKKKSRSVDNLMIMTEGIKEAASVIGSEIAKASQLFSKAIGVEAEVSEKRQKIDSEIRKIPNLTATEVIKVVCRIAQNHELTDVFFSMNEEGREQLAVAILHGDI</sequence>
<dbReference type="EMBL" id="JACGWN010000004">
    <property type="protein sequence ID" value="KAL0453917.1"/>
    <property type="molecule type" value="Genomic_DNA"/>
</dbReference>
<dbReference type="InterPro" id="IPR024752">
    <property type="entry name" value="Myb/SANT-like_dom"/>
</dbReference>
<gene>
    <name evidence="2" type="ORF">Slati_1369800</name>
</gene>